<dbReference type="PANTHER" id="PTHR43267:SF1">
    <property type="entry name" value="TRNA THREONYLCARBAMOYLADENOSINE DEHYDRATASE"/>
    <property type="match status" value="1"/>
</dbReference>
<evidence type="ECO:0000313" key="2">
    <source>
        <dbReference type="EMBL" id="SEM65910.1"/>
    </source>
</evidence>
<sequence>MTDFLKRSALLLGEDNMKTLQNLRVAVIGLGGVGCAAAEAVCRAGVGHLLLVDHDTVDITNLNRQIFYTQKHVGCKKTEIAKSHLLEINPNADIQVADCFYLPDTSDMVFDFAPDYIIDAIDTVTAKLHLAQTCYAKQIRLISCLGTGNRLNPMQLKVGDIADTASSGCPLARVMRRELKKRGVPNLKVVFSDEPAAKVLASSENGRHSPGSISFVPPVAGYILASEAIKDSIRLSK</sequence>
<dbReference type="Proteomes" id="UP000199158">
    <property type="component" value="Unassembled WGS sequence"/>
</dbReference>
<protein>
    <submittedName>
        <fullName evidence="2">tRNA A37 threonylcarbamoyladenosine dehydratase</fullName>
    </submittedName>
</protein>
<dbReference type="PANTHER" id="PTHR43267">
    <property type="entry name" value="TRNA THREONYLCARBAMOYLADENOSINE DEHYDRATASE"/>
    <property type="match status" value="1"/>
</dbReference>
<dbReference type="InterPro" id="IPR000594">
    <property type="entry name" value="ThiF_NAD_FAD-bd"/>
</dbReference>
<dbReference type="PROSITE" id="PS51257">
    <property type="entry name" value="PROKAR_LIPOPROTEIN"/>
    <property type="match status" value="1"/>
</dbReference>
<dbReference type="GO" id="GO:0061503">
    <property type="term" value="F:tRNA threonylcarbamoyladenosine dehydratase"/>
    <property type="evidence" value="ECO:0007669"/>
    <property type="project" value="TreeGrafter"/>
</dbReference>
<dbReference type="EMBL" id="FOCG01000001">
    <property type="protein sequence ID" value="SEM65910.1"/>
    <property type="molecule type" value="Genomic_DNA"/>
</dbReference>
<dbReference type="STRING" id="474960.SAMN05216180_1129"/>
<evidence type="ECO:0000259" key="1">
    <source>
        <dbReference type="Pfam" id="PF00899"/>
    </source>
</evidence>
<dbReference type="Gene3D" id="3.40.50.720">
    <property type="entry name" value="NAD(P)-binding Rossmann-like Domain"/>
    <property type="match status" value="1"/>
</dbReference>
<proteinExistence type="predicted"/>
<dbReference type="OrthoDB" id="9804150at2"/>
<dbReference type="SUPFAM" id="SSF69572">
    <property type="entry name" value="Activating enzymes of the ubiquitin-like proteins"/>
    <property type="match status" value="1"/>
</dbReference>
<reference evidence="2 3" key="1">
    <citation type="submission" date="2016-10" db="EMBL/GenBank/DDBJ databases">
        <authorList>
            <person name="de Groot N.N."/>
        </authorList>
    </citation>
    <scope>NUCLEOTIDE SEQUENCE [LARGE SCALE GENOMIC DNA]</scope>
    <source>
        <strain evidence="2 3">CGMCC 1.5070</strain>
    </source>
</reference>
<dbReference type="InterPro" id="IPR045886">
    <property type="entry name" value="ThiF/MoeB/HesA"/>
</dbReference>
<dbReference type="RefSeq" id="WP_092752487.1">
    <property type="nucleotide sequence ID" value="NZ_FOCG01000001.1"/>
</dbReference>
<dbReference type="Pfam" id="PF00899">
    <property type="entry name" value="ThiF"/>
    <property type="match status" value="1"/>
</dbReference>
<dbReference type="InterPro" id="IPR035985">
    <property type="entry name" value="Ubiquitin-activating_enz"/>
</dbReference>
<dbReference type="GO" id="GO:0061504">
    <property type="term" value="P:cyclic threonylcarbamoyladenosine biosynthetic process"/>
    <property type="evidence" value="ECO:0007669"/>
    <property type="project" value="TreeGrafter"/>
</dbReference>
<evidence type="ECO:0000313" key="3">
    <source>
        <dbReference type="Proteomes" id="UP000199158"/>
    </source>
</evidence>
<gene>
    <name evidence="2" type="ORF">SAMN05216180_1129</name>
</gene>
<dbReference type="AlphaFoldDB" id="A0A1H8A5D5"/>
<organism evidence="2 3">
    <name type="scientific">Hydrogenoanaerobacterium saccharovorans</name>
    <dbReference type="NCBI Taxonomy" id="474960"/>
    <lineage>
        <taxon>Bacteria</taxon>
        <taxon>Bacillati</taxon>
        <taxon>Bacillota</taxon>
        <taxon>Clostridia</taxon>
        <taxon>Eubacteriales</taxon>
        <taxon>Oscillospiraceae</taxon>
        <taxon>Hydrogenoanaerobacterium</taxon>
    </lineage>
</organism>
<accession>A0A1H8A5D5</accession>
<dbReference type="GO" id="GO:0008641">
    <property type="term" value="F:ubiquitin-like modifier activating enzyme activity"/>
    <property type="evidence" value="ECO:0007669"/>
    <property type="project" value="InterPro"/>
</dbReference>
<keyword evidence="3" id="KW-1185">Reference proteome</keyword>
<feature type="domain" description="THIF-type NAD/FAD binding fold" evidence="1">
    <location>
        <begin position="7"/>
        <end position="230"/>
    </location>
</feature>
<name>A0A1H8A5D5_9FIRM</name>
<dbReference type="CDD" id="cd00755">
    <property type="entry name" value="YgdL_like"/>
    <property type="match status" value="1"/>
</dbReference>